<dbReference type="SMART" id="SM00304">
    <property type="entry name" value="HAMP"/>
    <property type="match status" value="1"/>
</dbReference>
<comment type="caution">
    <text evidence="7">The sequence shown here is derived from an EMBL/GenBank/DDBJ whole genome shotgun (WGS) entry which is preliminary data.</text>
</comment>
<dbReference type="SUPFAM" id="SSF58104">
    <property type="entry name" value="Methyl-accepting chemotaxis protein (MCP) signaling domain"/>
    <property type="match status" value="1"/>
</dbReference>
<proteinExistence type="inferred from homology"/>
<dbReference type="GO" id="GO:0016020">
    <property type="term" value="C:membrane"/>
    <property type="evidence" value="ECO:0007669"/>
    <property type="project" value="InterPro"/>
</dbReference>
<gene>
    <name evidence="7" type="ORF">SMGD1_1329</name>
</gene>
<dbReference type="Pfam" id="PF00015">
    <property type="entry name" value="MCPsignal"/>
    <property type="match status" value="1"/>
</dbReference>
<dbReference type="STRING" id="929558.SMGD1_1329"/>
<dbReference type="Gene3D" id="6.10.340.10">
    <property type="match status" value="1"/>
</dbReference>
<dbReference type="GO" id="GO:0007165">
    <property type="term" value="P:signal transduction"/>
    <property type="evidence" value="ECO:0007669"/>
    <property type="project" value="UniProtKB-KW"/>
</dbReference>
<dbReference type="eggNOG" id="COG0840">
    <property type="taxonomic scope" value="Bacteria"/>
</dbReference>
<keyword evidence="4" id="KW-1133">Transmembrane helix</keyword>
<dbReference type="PANTHER" id="PTHR32089:SF114">
    <property type="entry name" value="METHYL-ACCEPTING CHEMOTAXIS PROTEIN MCPB"/>
    <property type="match status" value="1"/>
</dbReference>
<keyword evidence="1 3" id="KW-0807">Transducer</keyword>
<dbReference type="PATRIC" id="fig|929558.5.peg.1320"/>
<keyword evidence="8" id="KW-1185">Reference proteome</keyword>
<evidence type="ECO:0000313" key="7">
    <source>
        <dbReference type="EMBL" id="EHP29853.1"/>
    </source>
</evidence>
<dbReference type="SMART" id="SM00283">
    <property type="entry name" value="MA"/>
    <property type="match status" value="1"/>
</dbReference>
<feature type="domain" description="Methyl-accepting transducer" evidence="5">
    <location>
        <begin position="212"/>
        <end position="448"/>
    </location>
</feature>
<name>H1FRW7_SULGG</name>
<reference evidence="7 8" key="1">
    <citation type="journal article" date="2012" name="Proc. Natl. Acad. Sci. U.S.A.">
        <title>Genome and physiology of a model Epsilonproteobacterium responsible for sulfide detoxification in marine oxygen depletion zones.</title>
        <authorList>
            <person name="Grote J."/>
            <person name="Schott T."/>
            <person name="Bruckner C.G."/>
            <person name="Glockner F.O."/>
            <person name="Jost G."/>
            <person name="Teeling H."/>
            <person name="Labrenz M."/>
            <person name="Jurgens K."/>
        </authorList>
    </citation>
    <scope>NUCLEOTIDE SEQUENCE [LARGE SCALE GENOMIC DNA]</scope>
    <source>
        <strain evidence="7 8">GD1</strain>
    </source>
</reference>
<dbReference type="Proteomes" id="UP000006431">
    <property type="component" value="Unassembled WGS sequence"/>
</dbReference>
<dbReference type="InterPro" id="IPR004089">
    <property type="entry name" value="MCPsignal_dom"/>
</dbReference>
<dbReference type="PANTHER" id="PTHR32089">
    <property type="entry name" value="METHYL-ACCEPTING CHEMOTAXIS PROTEIN MCPB"/>
    <property type="match status" value="1"/>
</dbReference>
<dbReference type="AlphaFoldDB" id="H1FRW7"/>
<dbReference type="InterPro" id="IPR048904">
    <property type="entry name" value="Mcp40H-20-like_sensor"/>
</dbReference>
<dbReference type="Gene3D" id="3.30.450.290">
    <property type="match status" value="1"/>
</dbReference>
<keyword evidence="4" id="KW-0472">Membrane</keyword>
<dbReference type="PROSITE" id="PS50885">
    <property type="entry name" value="HAMP"/>
    <property type="match status" value="1"/>
</dbReference>
<feature type="transmembrane region" description="Helical" evidence="4">
    <location>
        <begin position="130"/>
        <end position="151"/>
    </location>
</feature>
<dbReference type="HOGENOM" id="CLU_000445_107_27_7"/>
<sequence length="484" mass="52742">MLSESIFQTMTGSMMMGDAAIVQDAFKAARKIEGIESLQIARSKAVIEVYSPTQAFTTDDLIKEVINTKATKVIETNENDHHTIRLIKPMIAEAKCLACHYNVKEGYVLGAMDLVISLDKNDADNEATEATLLIVLIIGAILFTIGASVFFTKEIFTPLGNLKSRISELVGGDKDLTKRLSHKHDNEFGDAAKEVNKFIEMVQGTVNEVKSLGAKNSSIASEIEQSSHVIRESTNQEREIVAKTNAKSVSIKDLLRENMEASEETQKNVKVAHDELSTAKDSLSALSNEVNAFVEIENELSSELVGLKNDADQVKGVLNVIKDIAEQTNLLALNAAIEAARAGEHGRGFAVVADEVRKLAERTQKSLTEIDISVGTIVQSINDVSDKMHINAKNIESLLNISDEVEQKISATSDAISNSTKVADKSARDTIEISSNIEEIIEDIHNIDVLSTANNTSILSIENDLKKLVSVAQSLQSTIDEFKS</sequence>
<feature type="domain" description="HAMP" evidence="6">
    <location>
        <begin position="153"/>
        <end position="207"/>
    </location>
</feature>
<keyword evidence="4" id="KW-0812">Transmembrane</keyword>
<dbReference type="Pfam" id="PF21563">
    <property type="entry name" value="Mcp40H-20_sensor"/>
    <property type="match status" value="1"/>
</dbReference>
<evidence type="ECO:0000256" key="1">
    <source>
        <dbReference type="ARBA" id="ARBA00023224"/>
    </source>
</evidence>
<comment type="similarity">
    <text evidence="2">Belongs to the methyl-accepting chemotaxis (MCP) protein family.</text>
</comment>
<evidence type="ECO:0000313" key="8">
    <source>
        <dbReference type="Proteomes" id="UP000006431"/>
    </source>
</evidence>
<evidence type="ECO:0000256" key="3">
    <source>
        <dbReference type="PROSITE-ProRule" id="PRU00284"/>
    </source>
</evidence>
<dbReference type="Gene3D" id="1.10.287.950">
    <property type="entry name" value="Methyl-accepting chemotaxis protein"/>
    <property type="match status" value="1"/>
</dbReference>
<evidence type="ECO:0000259" key="6">
    <source>
        <dbReference type="PROSITE" id="PS50885"/>
    </source>
</evidence>
<organism evidence="7 8">
    <name type="scientific">Sulfurimonas gotlandica (strain DSM 19862 / JCM 16533 / GD1)</name>
    <dbReference type="NCBI Taxonomy" id="929558"/>
    <lineage>
        <taxon>Bacteria</taxon>
        <taxon>Pseudomonadati</taxon>
        <taxon>Campylobacterota</taxon>
        <taxon>Epsilonproteobacteria</taxon>
        <taxon>Campylobacterales</taxon>
        <taxon>Sulfurimonadaceae</taxon>
        <taxon>Sulfurimonas</taxon>
    </lineage>
</organism>
<protein>
    <submittedName>
        <fullName evidence="7">Methyl-accepting chemotaxis sensory transducer</fullName>
    </submittedName>
</protein>
<evidence type="ECO:0000256" key="2">
    <source>
        <dbReference type="ARBA" id="ARBA00029447"/>
    </source>
</evidence>
<dbReference type="InterPro" id="IPR003660">
    <property type="entry name" value="HAMP_dom"/>
</dbReference>
<evidence type="ECO:0000256" key="4">
    <source>
        <dbReference type="SAM" id="Phobius"/>
    </source>
</evidence>
<dbReference type="PROSITE" id="PS50111">
    <property type="entry name" value="CHEMOTAXIS_TRANSDUC_2"/>
    <property type="match status" value="1"/>
</dbReference>
<dbReference type="EMBL" id="AFRZ01000001">
    <property type="protein sequence ID" value="EHP29853.1"/>
    <property type="molecule type" value="Genomic_DNA"/>
</dbReference>
<accession>H1FRW7</accession>
<evidence type="ECO:0000259" key="5">
    <source>
        <dbReference type="PROSITE" id="PS50111"/>
    </source>
</evidence>